<gene>
    <name evidence="1" type="ORF">CJF43_14400</name>
</gene>
<comment type="caution">
    <text evidence="1">The sequence shown here is derived from an EMBL/GenBank/DDBJ whole genome shotgun (WGS) entry which is preliminary data.</text>
</comment>
<sequence>MGTTEGTRARLPKSVVSERFRGYRSAVAANSATGLGNPISKRRNSAPITIAGAFFTSAFPFYGGCAWETLGSAGFLLPRFTNPRTAATHSLGNECGSSSAKGASPMLTRLFSLTPSEVQSKVERHRARAIAQLKSESSLKVRHQRYNAEMARARFFEAMLAGGAQ</sequence>
<evidence type="ECO:0000313" key="1">
    <source>
        <dbReference type="EMBL" id="OZY41081.1"/>
    </source>
</evidence>
<dbReference type="EMBL" id="NQKL01000010">
    <property type="protein sequence ID" value="OZY41081.1"/>
    <property type="molecule type" value="Genomic_DNA"/>
</dbReference>
<dbReference type="AlphaFoldDB" id="A0A266LSQ4"/>
<organism evidence="1 2">
    <name type="scientific">Pseudomonas fragi</name>
    <dbReference type="NCBI Taxonomy" id="296"/>
    <lineage>
        <taxon>Bacteria</taxon>
        <taxon>Pseudomonadati</taxon>
        <taxon>Pseudomonadota</taxon>
        <taxon>Gammaproteobacteria</taxon>
        <taxon>Pseudomonadales</taxon>
        <taxon>Pseudomonadaceae</taxon>
        <taxon>Pseudomonas</taxon>
    </lineage>
</organism>
<evidence type="ECO:0000313" key="2">
    <source>
        <dbReference type="Proteomes" id="UP000216113"/>
    </source>
</evidence>
<protein>
    <submittedName>
        <fullName evidence="1">Uncharacterized protein</fullName>
    </submittedName>
</protein>
<proteinExistence type="predicted"/>
<name>A0A266LSQ4_PSEFR</name>
<reference evidence="1 2" key="1">
    <citation type="submission" date="2017-08" db="EMBL/GenBank/DDBJ databases">
        <title>Genomic and metabolic characterisation of spoilage-associated Pseudomonas species.</title>
        <authorList>
            <person name="Stanborough T."/>
            <person name="Fegan N."/>
            <person name="Powell S.M."/>
            <person name="Singh T."/>
            <person name="Tamplin M.L."/>
            <person name="Chandry P.S."/>
        </authorList>
    </citation>
    <scope>NUCLEOTIDE SEQUENCE [LARGE SCALE GENOMIC DNA]</scope>
    <source>
        <strain evidence="1 2">F1820</strain>
    </source>
</reference>
<accession>A0A266LSQ4</accession>
<dbReference type="Proteomes" id="UP000216113">
    <property type="component" value="Unassembled WGS sequence"/>
</dbReference>